<gene>
    <name evidence="1" type="ORF">NXC12_PD00007</name>
</gene>
<dbReference type="Proteomes" id="UP000194159">
    <property type="component" value="Plasmid pRetNXC12d"/>
</dbReference>
<dbReference type="RefSeq" id="WP_086083686.1">
    <property type="nucleotide sequence ID" value="NZ_CP020910.1"/>
</dbReference>
<protein>
    <submittedName>
        <fullName evidence="1">Uncharacterized protein</fullName>
    </submittedName>
</protein>
<proteinExistence type="predicted"/>
<reference evidence="1 2" key="1">
    <citation type="submission" date="2017-04" db="EMBL/GenBank/DDBJ databases">
        <title>Complete genome sequences of Rhizobium genomic linages associated to common bean (phaseolus vulgaris).</title>
        <authorList>
            <person name="Santamaria R.I."/>
            <person name="Bustos P."/>
            <person name="Perez-Carrascal O."/>
            <person name="Martinez-Flores I."/>
            <person name="Juarez S."/>
            <person name="Lozano L."/>
            <person name="Miranda F."/>
            <person name="Vinuesa P."/>
            <person name="Martinez-Romero E."/>
            <person name="Cevallos M.A."/>
            <person name="Romero D."/>
            <person name="Davila G."/>
            <person name="Gonzalez V."/>
        </authorList>
    </citation>
    <scope>NUCLEOTIDE SEQUENCE [LARGE SCALE GENOMIC DNA]</scope>
    <source>
        <strain evidence="1 2">NXC12</strain>
        <plasmid evidence="2">pretnxc12d</plasmid>
    </source>
</reference>
<keyword evidence="1" id="KW-0614">Plasmid</keyword>
<dbReference type="EMBL" id="CP020910">
    <property type="protein sequence ID" value="ARQ13120.1"/>
    <property type="molecule type" value="Genomic_DNA"/>
</dbReference>
<accession>A0AAN1EML7</accession>
<sequence length="144" mass="16117">MKSAKRPPITEEQSRQIVYMRVDRSLTAGQIAGKLGLSHGAVTWHLLKLGVEKGGVAPEGYKPKPPSLYTYTRNGYPVRGYTSEDDRQLQKLSMQGLKHSEIARQLGRKSNSVRGRLFTLARRDERREEITAAKSALAQPKQEG</sequence>
<name>A0AAN1EML7_RHIET</name>
<dbReference type="Gene3D" id="1.10.10.60">
    <property type="entry name" value="Homeodomain-like"/>
    <property type="match status" value="1"/>
</dbReference>
<evidence type="ECO:0000313" key="1">
    <source>
        <dbReference type="EMBL" id="ARQ13120.1"/>
    </source>
</evidence>
<geneLocation type="plasmid" evidence="2">
    <name>pretnxc12d</name>
</geneLocation>
<organism evidence="1 2">
    <name type="scientific">Rhizobium etli</name>
    <dbReference type="NCBI Taxonomy" id="29449"/>
    <lineage>
        <taxon>Bacteria</taxon>
        <taxon>Pseudomonadati</taxon>
        <taxon>Pseudomonadota</taxon>
        <taxon>Alphaproteobacteria</taxon>
        <taxon>Hyphomicrobiales</taxon>
        <taxon>Rhizobiaceae</taxon>
        <taxon>Rhizobium/Agrobacterium group</taxon>
        <taxon>Rhizobium</taxon>
    </lineage>
</organism>
<evidence type="ECO:0000313" key="2">
    <source>
        <dbReference type="Proteomes" id="UP000194159"/>
    </source>
</evidence>
<dbReference type="AlphaFoldDB" id="A0AAN1EML7"/>